<dbReference type="Gene3D" id="3.40.50.11310">
    <property type="entry name" value="Bacterial phosphonate metabolism protein PhnH"/>
    <property type="match status" value="1"/>
</dbReference>
<evidence type="ECO:0000313" key="2">
    <source>
        <dbReference type="Proteomes" id="UP000199144"/>
    </source>
</evidence>
<dbReference type="Proteomes" id="UP000199144">
    <property type="component" value="Unassembled WGS sequence"/>
</dbReference>
<reference evidence="1 2" key="1">
    <citation type="submission" date="2016-10" db="EMBL/GenBank/DDBJ databases">
        <authorList>
            <person name="de Groot N.N."/>
        </authorList>
    </citation>
    <scope>NUCLEOTIDE SEQUENCE [LARGE SCALE GENOMIC DNA]</scope>
    <source>
        <strain evidence="1 2">DSM 15283</strain>
    </source>
</reference>
<protein>
    <submittedName>
        <fullName evidence="1">Alpha-D-ribose 1-methylphosphonate 5-triphosphate synthase subunit PhnH</fullName>
    </submittedName>
</protein>
<dbReference type="GO" id="GO:0019634">
    <property type="term" value="P:organic phosphonate metabolic process"/>
    <property type="evidence" value="ECO:0007669"/>
    <property type="project" value="InterPro"/>
</dbReference>
<dbReference type="InterPro" id="IPR008772">
    <property type="entry name" value="Phosphonate_metab_PhnH"/>
</dbReference>
<name>A0A1I4SVX4_9RHOB</name>
<sequence>MDADLLRGGFTNAPVDAAHAFRAAMNVMARPGTVETLAGAKPPAPLSVAAGVLLLTLCDPETPVFLAGVHDCAAVRDWITFHVGAPLIGPERSVFAVGGWDDLMPLDRFTIGTPEYPDRSATMIVEEGETPLVNAILRGPGIRSTAAARLPELDAFQRNAALFPLGLDFFFTQGGRVRAVPRTTKVEAA</sequence>
<dbReference type="EMBL" id="FOTQ01000012">
    <property type="protein sequence ID" value="SFM68537.1"/>
    <property type="molecule type" value="Genomic_DNA"/>
</dbReference>
<dbReference type="STRING" id="254406.SAMN04488042_11256"/>
<dbReference type="RefSeq" id="WP_093096583.1">
    <property type="nucleotide sequence ID" value="NZ_FOTQ01000012.1"/>
</dbReference>
<evidence type="ECO:0000313" key="1">
    <source>
        <dbReference type="EMBL" id="SFM68537.1"/>
    </source>
</evidence>
<organism evidence="1 2">
    <name type="scientific">Shimia aestuarii</name>
    <dbReference type="NCBI Taxonomy" id="254406"/>
    <lineage>
        <taxon>Bacteria</taxon>
        <taxon>Pseudomonadati</taxon>
        <taxon>Pseudomonadota</taxon>
        <taxon>Alphaproteobacteria</taxon>
        <taxon>Rhodobacterales</taxon>
        <taxon>Roseobacteraceae</taxon>
    </lineage>
</organism>
<keyword evidence="2" id="KW-1185">Reference proteome</keyword>
<gene>
    <name evidence="1" type="ORF">SAMN04488042_11256</name>
</gene>
<accession>A0A1I4SVX4</accession>
<dbReference type="SUPFAM" id="SSF159709">
    <property type="entry name" value="PhnH-like"/>
    <property type="match status" value="1"/>
</dbReference>
<dbReference type="AlphaFoldDB" id="A0A1I4SVX4"/>
<dbReference type="NCBIfam" id="TIGR03292">
    <property type="entry name" value="PhnH_redo"/>
    <property type="match status" value="1"/>
</dbReference>
<dbReference type="OrthoDB" id="9814509at2"/>
<dbReference type="InterPro" id="IPR038058">
    <property type="entry name" value="PhnH-like_sp"/>
</dbReference>
<dbReference type="Pfam" id="PF05845">
    <property type="entry name" value="PhnH"/>
    <property type="match status" value="1"/>
</dbReference>
<proteinExistence type="predicted"/>
<dbReference type="PIRSF" id="PIRSF020680">
    <property type="entry name" value="PhnH"/>
    <property type="match status" value="1"/>
</dbReference>